<dbReference type="GeneID" id="96998389"/>
<keyword evidence="1" id="KW-0732">Signal</keyword>
<reference evidence="2 3" key="1">
    <citation type="submission" date="2012-01" db="EMBL/GenBank/DDBJ databases">
        <title>The Genome Sequence of Helcococcus kunzii ATCC 51366.</title>
        <authorList>
            <consortium name="The Broad Institute Genome Sequencing Platform"/>
            <person name="Earl A."/>
            <person name="Ward D."/>
            <person name="Feldgarden M."/>
            <person name="Gevers D."/>
            <person name="Huys G."/>
            <person name="Young S.K."/>
            <person name="Zeng Q."/>
            <person name="Gargeya S."/>
            <person name="Fitzgerald M."/>
            <person name="Haas B."/>
            <person name="Abouelleil A."/>
            <person name="Alvarado L."/>
            <person name="Arachchi H.M."/>
            <person name="Berlin A."/>
            <person name="Chapman S.B."/>
            <person name="Gearin G."/>
            <person name="Goldberg J."/>
            <person name="Griggs A."/>
            <person name="Gujja S."/>
            <person name="Hansen M."/>
            <person name="Heiman D."/>
            <person name="Howarth C."/>
            <person name="Larimer J."/>
            <person name="Lui A."/>
            <person name="MacDonald P.J.P."/>
            <person name="McCowen C."/>
            <person name="Montmayeur A."/>
            <person name="Murphy C."/>
            <person name="Neiman D."/>
            <person name="Pearson M."/>
            <person name="Priest M."/>
            <person name="Roberts A."/>
            <person name="Saif S."/>
            <person name="Shea T."/>
            <person name="Sisk P."/>
            <person name="Stolte C."/>
            <person name="Sykes S."/>
            <person name="Wortman J."/>
            <person name="Nusbaum C."/>
            <person name="Birren B."/>
        </authorList>
    </citation>
    <scope>NUCLEOTIDE SEQUENCE [LARGE SCALE GENOMIC DNA]</scope>
    <source>
        <strain evidence="2 3">ATCC 51366</strain>
    </source>
</reference>
<protein>
    <submittedName>
        <fullName evidence="2">Uncharacterized protein</fullName>
    </submittedName>
</protein>
<dbReference type="STRING" id="883114.HMPREF9709_00381"/>
<evidence type="ECO:0000256" key="1">
    <source>
        <dbReference type="SAM" id="SignalP"/>
    </source>
</evidence>
<comment type="caution">
    <text evidence="2">The sequence shown here is derived from an EMBL/GenBank/DDBJ whole genome shotgun (WGS) entry which is preliminary data.</text>
</comment>
<accession>H3NM20</accession>
<evidence type="ECO:0000313" key="2">
    <source>
        <dbReference type="EMBL" id="EHR35690.1"/>
    </source>
</evidence>
<dbReference type="EMBL" id="AGEI01000011">
    <property type="protein sequence ID" value="EHR35690.1"/>
    <property type="molecule type" value="Genomic_DNA"/>
</dbReference>
<dbReference type="HOGENOM" id="CLU_2206384_0_0_9"/>
<feature type="chain" id="PRO_5003590907" evidence="1">
    <location>
        <begin position="28"/>
        <end position="107"/>
    </location>
</feature>
<proteinExistence type="predicted"/>
<evidence type="ECO:0000313" key="3">
    <source>
        <dbReference type="Proteomes" id="UP000004191"/>
    </source>
</evidence>
<dbReference type="Proteomes" id="UP000004191">
    <property type="component" value="Unassembled WGS sequence"/>
</dbReference>
<sequence>MKTYKIKKNILTVILFSIFIGSSKVGATRNSDKISEPLVRINVLEKFTVERRNYYKDNLLQYIYHVDYKNGAKYSGYLKRISITREDGLYKAVYSGFLELDPNIDIK</sequence>
<feature type="signal peptide" evidence="1">
    <location>
        <begin position="1"/>
        <end position="27"/>
    </location>
</feature>
<name>H3NM20_9FIRM</name>
<dbReference type="AlphaFoldDB" id="H3NM20"/>
<gene>
    <name evidence="2" type="ORF">HMPREF9709_00381</name>
</gene>
<dbReference type="RefSeq" id="WP_005397432.1">
    <property type="nucleotide sequence ID" value="NZ_JH601088.1"/>
</dbReference>
<organism evidence="2 3">
    <name type="scientific">Helcococcus kunzii ATCC 51366</name>
    <dbReference type="NCBI Taxonomy" id="883114"/>
    <lineage>
        <taxon>Bacteria</taxon>
        <taxon>Bacillati</taxon>
        <taxon>Bacillota</taxon>
        <taxon>Tissierellia</taxon>
        <taxon>Tissierellales</taxon>
        <taxon>Peptoniphilaceae</taxon>
        <taxon>Helcococcus</taxon>
    </lineage>
</organism>
<keyword evidence="3" id="KW-1185">Reference proteome</keyword>